<gene>
    <name evidence="1" type="ORF">GPUH_LOCUS9057</name>
</gene>
<proteinExistence type="predicted"/>
<sequence length="129" mass="14609">MLDLKPPEMDQFYYVYNEGRTGTLRVAAIDIESLTFLPPFLMQYHDDETIFRRTDREVCLMRLVIDKGTVASPTLVLLDNDNYACSQVIDADTNPTVSCEKLKRNVIKAIARIVGDLSSSSSIAFMCFM</sequence>
<evidence type="ECO:0000313" key="3">
    <source>
        <dbReference type="WBParaSite" id="GPUH_0000907101-mRNA-1"/>
    </source>
</evidence>
<evidence type="ECO:0000313" key="2">
    <source>
        <dbReference type="Proteomes" id="UP000271098"/>
    </source>
</evidence>
<organism evidence="3">
    <name type="scientific">Gongylonema pulchrum</name>
    <dbReference type="NCBI Taxonomy" id="637853"/>
    <lineage>
        <taxon>Eukaryota</taxon>
        <taxon>Metazoa</taxon>
        <taxon>Ecdysozoa</taxon>
        <taxon>Nematoda</taxon>
        <taxon>Chromadorea</taxon>
        <taxon>Rhabditida</taxon>
        <taxon>Spirurina</taxon>
        <taxon>Spiruromorpha</taxon>
        <taxon>Spiruroidea</taxon>
        <taxon>Gongylonematidae</taxon>
        <taxon>Gongylonema</taxon>
    </lineage>
</organism>
<name>A0A183DK20_9BILA</name>
<keyword evidence="2" id="KW-1185">Reference proteome</keyword>
<dbReference type="AlphaFoldDB" id="A0A183DK20"/>
<evidence type="ECO:0000313" key="1">
    <source>
        <dbReference type="EMBL" id="VDK67704.1"/>
    </source>
</evidence>
<protein>
    <submittedName>
        <fullName evidence="3">Tudor domain-containing protein</fullName>
    </submittedName>
</protein>
<reference evidence="1 2" key="2">
    <citation type="submission" date="2018-11" db="EMBL/GenBank/DDBJ databases">
        <authorList>
            <consortium name="Pathogen Informatics"/>
        </authorList>
    </citation>
    <scope>NUCLEOTIDE SEQUENCE [LARGE SCALE GENOMIC DNA]</scope>
</reference>
<dbReference type="WBParaSite" id="GPUH_0000907101-mRNA-1">
    <property type="protein sequence ID" value="GPUH_0000907101-mRNA-1"/>
    <property type="gene ID" value="GPUH_0000907101"/>
</dbReference>
<accession>A0A183DK20</accession>
<dbReference type="Proteomes" id="UP000271098">
    <property type="component" value="Unassembled WGS sequence"/>
</dbReference>
<reference evidence="3" key="1">
    <citation type="submission" date="2016-06" db="UniProtKB">
        <authorList>
            <consortium name="WormBaseParasite"/>
        </authorList>
    </citation>
    <scope>IDENTIFICATION</scope>
</reference>
<dbReference type="EMBL" id="UYRT01028442">
    <property type="protein sequence ID" value="VDK67704.1"/>
    <property type="molecule type" value="Genomic_DNA"/>
</dbReference>